<reference evidence="1 2" key="1">
    <citation type="submission" date="2020-11" db="EMBL/GenBank/DDBJ databases">
        <title>WGS of Herminiimonas contaminans strain Marseille-Q4544 isolated from planarians Schmidtea mediterranea.</title>
        <authorList>
            <person name="Kangale L."/>
        </authorList>
    </citation>
    <scope>NUCLEOTIDE SEQUENCE [LARGE SCALE GENOMIC DNA]</scope>
    <source>
        <strain evidence="1 2">Marseille-Q4544</strain>
    </source>
</reference>
<dbReference type="EMBL" id="JADOEL010000015">
    <property type="protein sequence ID" value="MBF8179095.1"/>
    <property type="molecule type" value="Genomic_DNA"/>
</dbReference>
<comment type="caution">
    <text evidence="1">The sequence shown here is derived from an EMBL/GenBank/DDBJ whole genome shotgun (WGS) entry which is preliminary data.</text>
</comment>
<sequence>MMATSRKERLEILRRHGSDIARIQHCLLVSATTVTPLQAVSMWLDYSESHCAMWLQLPSDDTELLNILLQHLPSTKMLQANPLTWQAKLVDAGDGSGDAVLVLPDELLMQLGWDEEDTLDVSVRNDHITVKRKI</sequence>
<keyword evidence="2" id="KW-1185">Reference proteome</keyword>
<gene>
    <name evidence="1" type="ORF">IXC47_15530</name>
</gene>
<dbReference type="GO" id="GO:0003677">
    <property type="term" value="F:DNA binding"/>
    <property type="evidence" value="ECO:0007669"/>
    <property type="project" value="UniProtKB-KW"/>
</dbReference>
<evidence type="ECO:0000313" key="2">
    <source>
        <dbReference type="Proteomes" id="UP000657372"/>
    </source>
</evidence>
<dbReference type="Proteomes" id="UP000657372">
    <property type="component" value="Unassembled WGS sequence"/>
</dbReference>
<accession>A0ABS0EW70</accession>
<name>A0ABS0EW70_9BURK</name>
<keyword evidence="1" id="KW-0238">DNA-binding</keyword>
<organism evidence="1 2">
    <name type="scientific">Herminiimonas contaminans</name>
    <dbReference type="NCBI Taxonomy" id="1111140"/>
    <lineage>
        <taxon>Bacteria</taxon>
        <taxon>Pseudomonadati</taxon>
        <taxon>Pseudomonadota</taxon>
        <taxon>Betaproteobacteria</taxon>
        <taxon>Burkholderiales</taxon>
        <taxon>Oxalobacteraceae</taxon>
        <taxon>Herminiimonas</taxon>
    </lineage>
</organism>
<proteinExistence type="predicted"/>
<evidence type="ECO:0000313" key="1">
    <source>
        <dbReference type="EMBL" id="MBF8179095.1"/>
    </source>
</evidence>
<protein>
    <submittedName>
        <fullName evidence="1">AbrB/MazE/SpoVT family DNA-binding domain-containing protein</fullName>
    </submittedName>
</protein>
<dbReference type="RefSeq" id="WP_195876213.1">
    <property type="nucleotide sequence ID" value="NZ_JADOEL010000015.1"/>
</dbReference>